<dbReference type="PANTHER" id="PTHR43744">
    <property type="entry name" value="ABC TRANSPORTER PERMEASE PROTEIN MG189-RELATED-RELATED"/>
    <property type="match status" value="1"/>
</dbReference>
<dbReference type="AlphaFoldDB" id="A0A3A9AK24"/>
<keyword evidence="4 7" id="KW-0812">Transmembrane</keyword>
<dbReference type="PROSITE" id="PS50928">
    <property type="entry name" value="ABC_TM1"/>
    <property type="match status" value="1"/>
</dbReference>
<feature type="transmembrane region" description="Helical" evidence="7">
    <location>
        <begin position="254"/>
        <end position="274"/>
    </location>
</feature>
<dbReference type="InterPro" id="IPR035906">
    <property type="entry name" value="MetI-like_sf"/>
</dbReference>
<comment type="caution">
    <text evidence="9">The sequence shown here is derived from an EMBL/GenBank/DDBJ whole genome shotgun (WGS) entry which is preliminary data.</text>
</comment>
<keyword evidence="10" id="KW-1185">Reference proteome</keyword>
<gene>
    <name evidence="9" type="ORF">D7V94_20435</name>
</gene>
<dbReference type="InterPro" id="IPR000515">
    <property type="entry name" value="MetI-like"/>
</dbReference>
<dbReference type="GO" id="GO:0005886">
    <property type="term" value="C:plasma membrane"/>
    <property type="evidence" value="ECO:0007669"/>
    <property type="project" value="UniProtKB-SubCell"/>
</dbReference>
<evidence type="ECO:0000313" key="9">
    <source>
        <dbReference type="EMBL" id="RKI87751.1"/>
    </source>
</evidence>
<evidence type="ECO:0000256" key="2">
    <source>
        <dbReference type="ARBA" id="ARBA00022448"/>
    </source>
</evidence>
<reference evidence="9 10" key="1">
    <citation type="submission" date="2018-09" db="EMBL/GenBank/DDBJ databases">
        <title>Murine metabolic-syndrome-specific gut microbial biobank.</title>
        <authorList>
            <person name="Liu C."/>
        </authorList>
    </citation>
    <scope>NUCLEOTIDE SEQUENCE [LARGE SCALE GENOMIC DNA]</scope>
    <source>
        <strain evidence="9 10">0.1xD8-82</strain>
    </source>
</reference>
<evidence type="ECO:0000256" key="7">
    <source>
        <dbReference type="SAM" id="Phobius"/>
    </source>
</evidence>
<evidence type="ECO:0000259" key="8">
    <source>
        <dbReference type="PROSITE" id="PS50928"/>
    </source>
</evidence>
<keyword evidence="5 7" id="KW-1133">Transmembrane helix</keyword>
<dbReference type="Gene3D" id="1.10.3720.10">
    <property type="entry name" value="MetI-like"/>
    <property type="match status" value="1"/>
</dbReference>
<dbReference type="SUPFAM" id="SSF161098">
    <property type="entry name" value="MetI-like"/>
    <property type="match status" value="1"/>
</dbReference>
<dbReference type="PANTHER" id="PTHR43744:SF9">
    <property type="entry name" value="POLYGALACTURONAN_RHAMNOGALACTURONAN TRANSPORT SYSTEM PERMEASE PROTEIN YTCP"/>
    <property type="match status" value="1"/>
</dbReference>
<evidence type="ECO:0000256" key="3">
    <source>
        <dbReference type="ARBA" id="ARBA00022475"/>
    </source>
</evidence>
<feature type="transmembrane region" description="Helical" evidence="7">
    <location>
        <begin position="181"/>
        <end position="203"/>
    </location>
</feature>
<name>A0A3A9AK24_9FIRM</name>
<dbReference type="CDD" id="cd06261">
    <property type="entry name" value="TM_PBP2"/>
    <property type="match status" value="1"/>
</dbReference>
<feature type="transmembrane region" description="Helical" evidence="7">
    <location>
        <begin position="111"/>
        <end position="130"/>
    </location>
</feature>
<feature type="domain" description="ABC transmembrane type-1" evidence="8">
    <location>
        <begin position="74"/>
        <end position="274"/>
    </location>
</feature>
<feature type="transmembrane region" description="Helical" evidence="7">
    <location>
        <begin position="142"/>
        <end position="160"/>
    </location>
</feature>
<organism evidence="9 10">
    <name type="scientific">Parablautia intestinalis</name>
    <dbReference type="NCBI Taxonomy" id="2320100"/>
    <lineage>
        <taxon>Bacteria</taxon>
        <taxon>Bacillati</taxon>
        <taxon>Bacillota</taxon>
        <taxon>Clostridia</taxon>
        <taxon>Lachnospirales</taxon>
        <taxon>Lachnospiraceae</taxon>
        <taxon>Parablautia</taxon>
    </lineage>
</organism>
<keyword evidence="2" id="KW-0813">Transport</keyword>
<dbReference type="EMBL" id="RAYQ01000036">
    <property type="protein sequence ID" value="RKI87751.1"/>
    <property type="molecule type" value="Genomic_DNA"/>
</dbReference>
<proteinExistence type="predicted"/>
<evidence type="ECO:0000313" key="10">
    <source>
        <dbReference type="Proteomes" id="UP000280696"/>
    </source>
</evidence>
<evidence type="ECO:0000256" key="4">
    <source>
        <dbReference type="ARBA" id="ARBA00022692"/>
    </source>
</evidence>
<comment type="subcellular location">
    <subcellularLocation>
        <location evidence="1">Cell membrane</location>
        <topology evidence="1">Multi-pass membrane protein</topology>
    </subcellularLocation>
</comment>
<evidence type="ECO:0000256" key="1">
    <source>
        <dbReference type="ARBA" id="ARBA00004651"/>
    </source>
</evidence>
<sequence length="289" mass="32947">MAAKYHRMKLFDVILILFFVVLTIMILYPFYNAILISLVSENEYIRTPFLLVPKKIVLDSYRYIVEKSMIFKGMRNTIFITAAGVLYNMFLTTICAYALTKDFPGKKILSYLIIFTIYFSGGLIPYYLLIKNLNMMDSMMSMVLPMGITFMYMTVIQRHFESIPSSLIESAKMDGANEIQILFKIVLPLSMPIIATFVLYYGVDRWNEWWNGMLFIKSVDKQPLQLILRNIVQDATTTNSSASSASGAMPFGDGIKMASTVISMLPIMCIYPFLQKYFVSGIMAGAVKE</sequence>
<accession>A0A3A9AK24</accession>
<dbReference type="RefSeq" id="WP_120472151.1">
    <property type="nucleotide sequence ID" value="NZ_CATAJS010000064.1"/>
</dbReference>
<feature type="transmembrane region" description="Helical" evidence="7">
    <location>
        <begin position="12"/>
        <end position="31"/>
    </location>
</feature>
<feature type="transmembrane region" description="Helical" evidence="7">
    <location>
        <begin position="78"/>
        <end position="99"/>
    </location>
</feature>
<evidence type="ECO:0000256" key="6">
    <source>
        <dbReference type="ARBA" id="ARBA00023136"/>
    </source>
</evidence>
<evidence type="ECO:0000256" key="5">
    <source>
        <dbReference type="ARBA" id="ARBA00022989"/>
    </source>
</evidence>
<dbReference type="OrthoDB" id="157184at2"/>
<dbReference type="Proteomes" id="UP000280696">
    <property type="component" value="Unassembled WGS sequence"/>
</dbReference>
<dbReference type="GO" id="GO:0055085">
    <property type="term" value="P:transmembrane transport"/>
    <property type="evidence" value="ECO:0007669"/>
    <property type="project" value="InterPro"/>
</dbReference>
<keyword evidence="6 7" id="KW-0472">Membrane</keyword>
<keyword evidence="3" id="KW-1003">Cell membrane</keyword>
<protein>
    <submittedName>
        <fullName evidence="9">Carbohydrate ABC transporter permease</fullName>
    </submittedName>
</protein>